<feature type="region of interest" description="Disordered" evidence="3">
    <location>
        <begin position="1"/>
        <end position="20"/>
    </location>
</feature>
<protein>
    <recommendedName>
        <fullName evidence="4">N-acetyltransferase domain-containing protein</fullName>
    </recommendedName>
</protein>
<dbReference type="EMBL" id="CP012672">
    <property type="protein sequence ID" value="AUX29288.1"/>
    <property type="molecule type" value="Genomic_DNA"/>
</dbReference>
<name>A0A4P2QI63_SORCE</name>
<dbReference type="PROSITE" id="PS51186">
    <property type="entry name" value="GNAT"/>
    <property type="match status" value="1"/>
</dbReference>
<keyword evidence="1" id="KW-0808">Transferase</keyword>
<dbReference type="AlphaFoldDB" id="A0A4P2QI63"/>
<keyword evidence="2" id="KW-0012">Acyltransferase</keyword>
<dbReference type="PANTHER" id="PTHR43877">
    <property type="entry name" value="AMINOALKYLPHOSPHONATE N-ACETYLTRANSFERASE-RELATED-RELATED"/>
    <property type="match status" value="1"/>
</dbReference>
<dbReference type="InterPro" id="IPR016181">
    <property type="entry name" value="Acyl_CoA_acyltransferase"/>
</dbReference>
<organism evidence="5 6">
    <name type="scientific">Sorangium cellulosum</name>
    <name type="common">Polyangium cellulosum</name>
    <dbReference type="NCBI Taxonomy" id="56"/>
    <lineage>
        <taxon>Bacteria</taxon>
        <taxon>Pseudomonadati</taxon>
        <taxon>Myxococcota</taxon>
        <taxon>Polyangia</taxon>
        <taxon>Polyangiales</taxon>
        <taxon>Polyangiaceae</taxon>
        <taxon>Sorangium</taxon>
    </lineage>
</organism>
<dbReference type="Gene3D" id="3.40.630.30">
    <property type="match status" value="1"/>
</dbReference>
<dbReference type="InterPro" id="IPR000182">
    <property type="entry name" value="GNAT_dom"/>
</dbReference>
<evidence type="ECO:0000259" key="4">
    <source>
        <dbReference type="PROSITE" id="PS51186"/>
    </source>
</evidence>
<reference evidence="5 6" key="1">
    <citation type="submission" date="2015-09" db="EMBL/GenBank/DDBJ databases">
        <title>Sorangium comparison.</title>
        <authorList>
            <person name="Zaburannyi N."/>
            <person name="Bunk B."/>
            <person name="Overmann J."/>
            <person name="Mueller R."/>
        </authorList>
    </citation>
    <scope>NUCLEOTIDE SEQUENCE [LARGE SCALE GENOMIC DNA]</scope>
    <source>
        <strain evidence="5 6">So ce836</strain>
    </source>
</reference>
<dbReference type="GO" id="GO:0016747">
    <property type="term" value="F:acyltransferase activity, transferring groups other than amino-acyl groups"/>
    <property type="evidence" value="ECO:0007669"/>
    <property type="project" value="InterPro"/>
</dbReference>
<dbReference type="InterPro" id="IPR050832">
    <property type="entry name" value="Bact_Acetyltransf"/>
</dbReference>
<gene>
    <name evidence="5" type="ORF">SOCE836_013760</name>
</gene>
<dbReference type="SUPFAM" id="SSF55729">
    <property type="entry name" value="Acyl-CoA N-acyltransferases (Nat)"/>
    <property type="match status" value="1"/>
</dbReference>
<proteinExistence type="predicted"/>
<evidence type="ECO:0000256" key="2">
    <source>
        <dbReference type="ARBA" id="ARBA00023315"/>
    </source>
</evidence>
<dbReference type="CDD" id="cd04301">
    <property type="entry name" value="NAT_SF"/>
    <property type="match status" value="1"/>
</dbReference>
<evidence type="ECO:0000313" key="6">
    <source>
        <dbReference type="Proteomes" id="UP000295497"/>
    </source>
</evidence>
<dbReference type="Proteomes" id="UP000295497">
    <property type="component" value="Chromosome"/>
</dbReference>
<dbReference type="RefSeq" id="WP_129573474.1">
    <property type="nucleotide sequence ID" value="NZ_CP012672.1"/>
</dbReference>
<evidence type="ECO:0000313" key="5">
    <source>
        <dbReference type="EMBL" id="AUX29288.1"/>
    </source>
</evidence>
<dbReference type="Pfam" id="PF00583">
    <property type="entry name" value="Acetyltransf_1"/>
    <property type="match status" value="1"/>
</dbReference>
<sequence>MQSRSALPLPDVPARSLAAPGLEPMTVRRANPVDASGVSRLRMLLRVEESGSILEPDEPAPSLQEEIARIAAQDRDPGLLTLVAESAGQLVGWLEFSGGEHRRTAHRGWVVLAVAAGYRRLGIGRALLEALHDWASRHRLIEQVALHCAENNAPALALYRSLGYVEEGRSRRALKLAPGRYADVVQLCRDLREGGPAVMPGPSTDRHRTGR</sequence>
<evidence type="ECO:0000256" key="1">
    <source>
        <dbReference type="ARBA" id="ARBA00022679"/>
    </source>
</evidence>
<accession>A0A4P2QI63</accession>
<evidence type="ECO:0000256" key="3">
    <source>
        <dbReference type="SAM" id="MobiDB-lite"/>
    </source>
</evidence>
<feature type="domain" description="N-acetyltransferase" evidence="4">
    <location>
        <begin position="25"/>
        <end position="183"/>
    </location>
</feature>